<evidence type="ECO:0000313" key="8">
    <source>
        <dbReference type="Proteomes" id="UP000219440"/>
    </source>
</evidence>
<evidence type="ECO:0000256" key="3">
    <source>
        <dbReference type="ARBA" id="ARBA00013252"/>
    </source>
</evidence>
<accession>A0A2C8ZP96</accession>
<dbReference type="PANTHER" id="PTHR35908">
    <property type="entry name" value="HYPOTHETICAL FUSION PROTEIN"/>
    <property type="match status" value="1"/>
</dbReference>
<evidence type="ECO:0000256" key="1">
    <source>
        <dbReference type="ARBA" id="ARBA00001554"/>
    </source>
</evidence>
<organism evidence="7 8">
    <name type="scientific">Salinibacterium xinjiangense</name>
    <dbReference type="NCBI Taxonomy" id="386302"/>
    <lineage>
        <taxon>Bacteria</taxon>
        <taxon>Bacillati</taxon>
        <taxon>Actinomycetota</taxon>
        <taxon>Actinomycetes</taxon>
        <taxon>Micrococcales</taxon>
        <taxon>Microbacteriaceae</taxon>
        <taxon>Salinibacterium</taxon>
    </lineage>
</organism>
<reference evidence="7 8" key="1">
    <citation type="submission" date="2017-09" db="EMBL/GenBank/DDBJ databases">
        <authorList>
            <person name="Ehlers B."/>
            <person name="Leendertz F.H."/>
        </authorList>
    </citation>
    <scope>NUCLEOTIDE SEQUENCE [LARGE SCALE GENOMIC DNA]</scope>
    <source>
        <strain evidence="7 8">CGMCC 1.05381</strain>
    </source>
</reference>
<name>A0A2C8ZP96_9MICO</name>
<gene>
    <name evidence="7" type="ORF">SAMN06296378_1835</name>
</gene>
<dbReference type="InterPro" id="IPR029068">
    <property type="entry name" value="Glyas_Bleomycin-R_OHBP_Dase"/>
</dbReference>
<dbReference type="EC" id="4.2.1.96" evidence="3"/>
<dbReference type="PANTHER" id="PTHR35908:SF1">
    <property type="entry name" value="CONSERVED PROTEIN"/>
    <property type="match status" value="1"/>
</dbReference>
<keyword evidence="8" id="KW-1185">Reference proteome</keyword>
<comment type="similarity">
    <text evidence="2">Belongs to the pterin-4-alpha-carbinolamine dehydratase family.</text>
</comment>
<dbReference type="Pfam" id="PF01329">
    <property type="entry name" value="Pterin_4a"/>
    <property type="match status" value="1"/>
</dbReference>
<dbReference type="Gene3D" id="3.30.1360.20">
    <property type="entry name" value="Transcriptional coactivator/pterin dehydratase"/>
    <property type="match status" value="1"/>
</dbReference>
<dbReference type="Gene3D" id="3.10.180.10">
    <property type="entry name" value="2,3-Dihydroxybiphenyl 1,2-Dioxygenase, domain 1"/>
    <property type="match status" value="1"/>
</dbReference>
<evidence type="ECO:0000259" key="6">
    <source>
        <dbReference type="Pfam" id="PF18029"/>
    </source>
</evidence>
<comment type="catalytic activity">
    <reaction evidence="1">
        <text>(4aS,6R)-4a-hydroxy-L-erythro-5,6,7,8-tetrahydrobiopterin = (6R)-L-erythro-6,7-dihydrobiopterin + H2O</text>
        <dbReference type="Rhea" id="RHEA:11920"/>
        <dbReference type="ChEBI" id="CHEBI:15377"/>
        <dbReference type="ChEBI" id="CHEBI:15642"/>
        <dbReference type="ChEBI" id="CHEBI:43120"/>
        <dbReference type="EC" id="4.2.1.96"/>
    </reaction>
</comment>
<dbReference type="Pfam" id="PF18029">
    <property type="entry name" value="Glyoxalase_6"/>
    <property type="match status" value="1"/>
</dbReference>
<keyword evidence="5" id="KW-0456">Lyase</keyword>
<protein>
    <recommendedName>
        <fullName evidence="4">Putative pterin-4-alpha-carbinolamine dehydratase</fullName>
        <ecNumber evidence="3">4.2.1.96</ecNumber>
    </recommendedName>
</protein>
<dbReference type="InterPro" id="IPR036428">
    <property type="entry name" value="PCD_sf"/>
</dbReference>
<dbReference type="Proteomes" id="UP000219440">
    <property type="component" value="Unassembled WGS sequence"/>
</dbReference>
<dbReference type="SUPFAM" id="SSF55248">
    <property type="entry name" value="PCD-like"/>
    <property type="match status" value="1"/>
</dbReference>
<dbReference type="InterPro" id="IPR001533">
    <property type="entry name" value="Pterin_deHydtase"/>
</dbReference>
<evidence type="ECO:0000256" key="2">
    <source>
        <dbReference type="ARBA" id="ARBA00006472"/>
    </source>
</evidence>
<dbReference type="SUPFAM" id="SSF54593">
    <property type="entry name" value="Glyoxalase/Bleomycin resistance protein/Dihydroxybiphenyl dioxygenase"/>
    <property type="match status" value="1"/>
</dbReference>
<dbReference type="GO" id="GO:0006729">
    <property type="term" value="P:tetrahydrobiopterin biosynthetic process"/>
    <property type="evidence" value="ECO:0007669"/>
    <property type="project" value="InterPro"/>
</dbReference>
<feature type="domain" description="Glyoxalase-like" evidence="6">
    <location>
        <begin position="70"/>
        <end position="172"/>
    </location>
</feature>
<dbReference type="GO" id="GO:0008124">
    <property type="term" value="F:4-alpha-hydroxytetrahydrobiopterin dehydratase activity"/>
    <property type="evidence" value="ECO:0007669"/>
    <property type="project" value="UniProtKB-EC"/>
</dbReference>
<proteinExistence type="inferred from homology"/>
<sequence>MELVEVVGLLADAADHHPDVDLRYAGVTVRLFTHEVGDISNRDVALAQQISIAARELGIAADPSKVQTVQVSIDALDTAGVLPFWSAVLGYDRFGDEDVVDPLSRGPWLTFQQMDEPRPQRNRIHIDVSVPRDQAEARIAAALAAGGRMVTDAHAPSWWTLADAEGNEVDVVPRREDSD</sequence>
<dbReference type="InterPro" id="IPR041581">
    <property type="entry name" value="Glyoxalase_6"/>
</dbReference>
<evidence type="ECO:0000313" key="7">
    <source>
        <dbReference type="EMBL" id="SOE67016.1"/>
    </source>
</evidence>
<dbReference type="CDD" id="cd00488">
    <property type="entry name" value="PCD_DCoH"/>
    <property type="match status" value="1"/>
</dbReference>
<evidence type="ECO:0000256" key="4">
    <source>
        <dbReference type="ARBA" id="ARBA00021735"/>
    </source>
</evidence>
<dbReference type="EMBL" id="OCST01000003">
    <property type="protein sequence ID" value="SOE67016.1"/>
    <property type="molecule type" value="Genomic_DNA"/>
</dbReference>
<evidence type="ECO:0000256" key="5">
    <source>
        <dbReference type="ARBA" id="ARBA00023239"/>
    </source>
</evidence>
<dbReference type="AlphaFoldDB" id="A0A2C8ZP96"/>